<accession>A0AAV9EEG6</accession>
<reference evidence="2" key="1">
    <citation type="journal article" date="2023" name="Nat. Commun.">
        <title>Diploid and tetraploid genomes of Acorus and the evolution of monocots.</title>
        <authorList>
            <person name="Ma L."/>
            <person name="Liu K.W."/>
            <person name="Li Z."/>
            <person name="Hsiao Y.Y."/>
            <person name="Qi Y."/>
            <person name="Fu T."/>
            <person name="Tang G.D."/>
            <person name="Zhang D."/>
            <person name="Sun W.H."/>
            <person name="Liu D.K."/>
            <person name="Li Y."/>
            <person name="Chen G.Z."/>
            <person name="Liu X.D."/>
            <person name="Liao X.Y."/>
            <person name="Jiang Y.T."/>
            <person name="Yu X."/>
            <person name="Hao Y."/>
            <person name="Huang J."/>
            <person name="Zhao X.W."/>
            <person name="Ke S."/>
            <person name="Chen Y.Y."/>
            <person name="Wu W.L."/>
            <person name="Hsu J.L."/>
            <person name="Lin Y.F."/>
            <person name="Huang M.D."/>
            <person name="Li C.Y."/>
            <person name="Huang L."/>
            <person name="Wang Z.W."/>
            <person name="Zhao X."/>
            <person name="Zhong W.Y."/>
            <person name="Peng D.H."/>
            <person name="Ahmad S."/>
            <person name="Lan S."/>
            <person name="Zhang J.S."/>
            <person name="Tsai W.C."/>
            <person name="Van de Peer Y."/>
            <person name="Liu Z.J."/>
        </authorList>
    </citation>
    <scope>NUCLEOTIDE SEQUENCE</scope>
    <source>
        <strain evidence="2">CP</strain>
    </source>
</reference>
<dbReference type="AlphaFoldDB" id="A0AAV9EEG6"/>
<sequence length="173" mass="19927">MQLRCNQLTPDGTQQSELEIMSDIFGTRSGYVHGLGHGAKLTAPLRFGHAALEADLNRRNYRFQDALQHHKYYHLNCDLINAYCKQNQLIQMIDELELQGLGNSMTSSSNRTTAIHREGGSRSRVTRGSMDFNNKFAEWYHYDPSRRKLIKSDSRSLVEQFIDMFVDEPKITN</sequence>
<comment type="caution">
    <text evidence="2">The sequence shown here is derived from an EMBL/GenBank/DDBJ whole genome shotgun (WGS) entry which is preliminary data.</text>
</comment>
<dbReference type="EMBL" id="JAUJYO010000007">
    <property type="protein sequence ID" value="KAK1312148.1"/>
    <property type="molecule type" value="Genomic_DNA"/>
</dbReference>
<proteinExistence type="predicted"/>
<feature type="region of interest" description="Disordered" evidence="1">
    <location>
        <begin position="105"/>
        <end position="127"/>
    </location>
</feature>
<evidence type="ECO:0000256" key="1">
    <source>
        <dbReference type="SAM" id="MobiDB-lite"/>
    </source>
</evidence>
<gene>
    <name evidence="2" type="ORF">QJS10_CPA07g00500</name>
</gene>
<name>A0AAV9EEG6_ACOCL</name>
<dbReference type="Proteomes" id="UP001180020">
    <property type="component" value="Unassembled WGS sequence"/>
</dbReference>
<organism evidence="2 3">
    <name type="scientific">Acorus calamus</name>
    <name type="common">Sweet flag</name>
    <dbReference type="NCBI Taxonomy" id="4465"/>
    <lineage>
        <taxon>Eukaryota</taxon>
        <taxon>Viridiplantae</taxon>
        <taxon>Streptophyta</taxon>
        <taxon>Embryophyta</taxon>
        <taxon>Tracheophyta</taxon>
        <taxon>Spermatophyta</taxon>
        <taxon>Magnoliopsida</taxon>
        <taxon>Liliopsida</taxon>
        <taxon>Acoraceae</taxon>
        <taxon>Acorus</taxon>
    </lineage>
</organism>
<evidence type="ECO:0000313" key="2">
    <source>
        <dbReference type="EMBL" id="KAK1312148.1"/>
    </source>
</evidence>
<keyword evidence="3" id="KW-1185">Reference proteome</keyword>
<reference evidence="2" key="2">
    <citation type="submission" date="2023-06" db="EMBL/GenBank/DDBJ databases">
        <authorList>
            <person name="Ma L."/>
            <person name="Liu K.-W."/>
            <person name="Li Z."/>
            <person name="Hsiao Y.-Y."/>
            <person name="Qi Y."/>
            <person name="Fu T."/>
            <person name="Tang G."/>
            <person name="Zhang D."/>
            <person name="Sun W.-H."/>
            <person name="Liu D.-K."/>
            <person name="Li Y."/>
            <person name="Chen G.-Z."/>
            <person name="Liu X.-D."/>
            <person name="Liao X.-Y."/>
            <person name="Jiang Y.-T."/>
            <person name="Yu X."/>
            <person name="Hao Y."/>
            <person name="Huang J."/>
            <person name="Zhao X.-W."/>
            <person name="Ke S."/>
            <person name="Chen Y.-Y."/>
            <person name="Wu W.-L."/>
            <person name="Hsu J.-L."/>
            <person name="Lin Y.-F."/>
            <person name="Huang M.-D."/>
            <person name="Li C.-Y."/>
            <person name="Huang L."/>
            <person name="Wang Z.-W."/>
            <person name="Zhao X."/>
            <person name="Zhong W.-Y."/>
            <person name="Peng D.-H."/>
            <person name="Ahmad S."/>
            <person name="Lan S."/>
            <person name="Zhang J.-S."/>
            <person name="Tsai W.-C."/>
            <person name="Van De Peer Y."/>
            <person name="Liu Z.-J."/>
        </authorList>
    </citation>
    <scope>NUCLEOTIDE SEQUENCE</scope>
    <source>
        <strain evidence="2">CP</strain>
        <tissue evidence="2">Leaves</tissue>
    </source>
</reference>
<evidence type="ECO:0000313" key="3">
    <source>
        <dbReference type="Proteomes" id="UP001180020"/>
    </source>
</evidence>
<protein>
    <submittedName>
        <fullName evidence="2">Uncharacterized protein</fullName>
    </submittedName>
</protein>